<feature type="chain" id="PRO_5046704931" description="Tat pathway signal protein" evidence="1">
    <location>
        <begin position="32"/>
        <end position="169"/>
    </location>
</feature>
<organism evidence="2 3">
    <name type="scientific">Mycolicibacterium gadium</name>
    <name type="common">Mycobacterium gadium</name>
    <dbReference type="NCBI Taxonomy" id="1794"/>
    <lineage>
        <taxon>Bacteria</taxon>
        <taxon>Bacillati</taxon>
        <taxon>Actinomycetota</taxon>
        <taxon>Actinomycetes</taxon>
        <taxon>Mycobacteriales</taxon>
        <taxon>Mycobacteriaceae</taxon>
        <taxon>Mycolicibacterium</taxon>
    </lineage>
</organism>
<comment type="caution">
    <text evidence="2">The sequence shown here is derived from an EMBL/GenBank/DDBJ whole genome shotgun (WGS) entry which is preliminary data.</text>
</comment>
<reference evidence="2" key="1">
    <citation type="journal article" date="2023" name="Environ. Microbiol.">
        <title>The 2-methylpropene degradation pathway in Mycobacteriaceae family strains.</title>
        <authorList>
            <person name="Helbich S."/>
            <person name="Barrantes I."/>
            <person name="Dos Anjos Borges L.G."/>
            <person name="Pieper D.H."/>
            <person name="Vainshtein Y."/>
            <person name="Sohn K."/>
            <person name="Engesser K.H."/>
        </authorList>
    </citation>
    <scope>NUCLEOTIDE SEQUENCE</scope>
    <source>
        <strain evidence="2">IBE100</strain>
    </source>
</reference>
<keyword evidence="1" id="KW-0732">Signal</keyword>
<name>A0ABT6GS84_MYCGU</name>
<gene>
    <name evidence="2" type="ORF">MNO81_14940</name>
</gene>
<dbReference type="EMBL" id="JAKZMO010000011">
    <property type="protein sequence ID" value="MDG5484093.1"/>
    <property type="molecule type" value="Genomic_DNA"/>
</dbReference>
<evidence type="ECO:0000256" key="1">
    <source>
        <dbReference type="SAM" id="SignalP"/>
    </source>
</evidence>
<protein>
    <recommendedName>
        <fullName evidence="4">Tat pathway signal protein</fullName>
    </recommendedName>
</protein>
<feature type="signal peptide" evidence="1">
    <location>
        <begin position="1"/>
        <end position="31"/>
    </location>
</feature>
<sequence>MLHVPSPNPTVSRRRVLIGTAALALLGASVAACGSSEPPPEVDELAAQLERARTDSQLATDAAAAARGDIVEALNTVASERSAHAQALTDELVRMRGTDAPTATPTSTTAAPSTAPTVKDVISALRQSAASATELATKMSGYRAGLLGSIAAACTAAYTVALVPPGSAQ</sequence>
<dbReference type="PROSITE" id="PS51318">
    <property type="entry name" value="TAT"/>
    <property type="match status" value="1"/>
</dbReference>
<keyword evidence="3" id="KW-1185">Reference proteome</keyword>
<proteinExistence type="predicted"/>
<dbReference type="Proteomes" id="UP001154266">
    <property type="component" value="Unassembled WGS sequence"/>
</dbReference>
<evidence type="ECO:0000313" key="3">
    <source>
        <dbReference type="Proteomes" id="UP001154266"/>
    </source>
</evidence>
<evidence type="ECO:0008006" key="4">
    <source>
        <dbReference type="Google" id="ProtNLM"/>
    </source>
</evidence>
<dbReference type="RefSeq" id="WP_278221730.1">
    <property type="nucleotide sequence ID" value="NZ_JAKZMO010000011.1"/>
</dbReference>
<evidence type="ECO:0000313" key="2">
    <source>
        <dbReference type="EMBL" id="MDG5484093.1"/>
    </source>
</evidence>
<accession>A0ABT6GS84</accession>
<dbReference type="InterPro" id="IPR006311">
    <property type="entry name" value="TAT_signal"/>
</dbReference>